<reference evidence="7 9" key="1">
    <citation type="submission" date="2016-06" db="EMBL/GenBank/DDBJ databases">
        <authorList>
            <person name="Kjaerup R.B."/>
            <person name="Dalgaard T.S."/>
            <person name="Juul-Madsen H.R."/>
        </authorList>
    </citation>
    <scope>NUCLEOTIDE SEQUENCE [LARGE SCALE GENOMIC DNA]</scope>
    <source>
        <strain evidence="7">Orrdi1</strain>
    </source>
</reference>
<dbReference type="PANTHER" id="PTHR43133">
    <property type="entry name" value="RNA POLYMERASE ECF-TYPE SIGMA FACTO"/>
    <property type="match status" value="1"/>
</dbReference>
<keyword evidence="9" id="KW-1185">Reference proteome</keyword>
<comment type="similarity">
    <text evidence="1">Belongs to the sigma-70 factor family. ECF subfamily.</text>
</comment>
<evidence type="ECO:0000256" key="4">
    <source>
        <dbReference type="ARBA" id="ARBA00023163"/>
    </source>
</evidence>
<dbReference type="RefSeq" id="WP_067754779.1">
    <property type="nucleotide sequence ID" value="NZ_LT907988.1"/>
</dbReference>
<dbReference type="Gene3D" id="1.10.1740.10">
    <property type="match status" value="1"/>
</dbReference>
<dbReference type="STRING" id="1851544.ODI_01544"/>
<dbReference type="Gene3D" id="1.10.10.10">
    <property type="entry name" value="Winged helix-like DNA-binding domain superfamily/Winged helix DNA-binding domain"/>
    <property type="match status" value="1"/>
</dbReference>
<dbReference type="InterPro" id="IPR036388">
    <property type="entry name" value="WH-like_DNA-bd_sf"/>
</dbReference>
<organism evidence="7 9">
    <name type="scientific">Orrella dioscoreae</name>
    <dbReference type="NCBI Taxonomy" id="1851544"/>
    <lineage>
        <taxon>Bacteria</taxon>
        <taxon>Pseudomonadati</taxon>
        <taxon>Pseudomonadota</taxon>
        <taxon>Betaproteobacteria</taxon>
        <taxon>Burkholderiales</taxon>
        <taxon>Alcaligenaceae</taxon>
        <taxon>Orrella</taxon>
    </lineage>
</organism>
<dbReference type="NCBIfam" id="TIGR02937">
    <property type="entry name" value="sigma70-ECF"/>
    <property type="match status" value="1"/>
</dbReference>
<reference evidence="8 9" key="2">
    <citation type="submission" date="2017-08" db="EMBL/GenBank/DDBJ databases">
        <authorList>
            <person name="de Groot N.N."/>
        </authorList>
    </citation>
    <scope>NUCLEOTIDE SEQUENCE [LARGE SCALE GENOMIC DNA]</scope>
    <source>
        <strain evidence="8">Orrdi1</strain>
    </source>
</reference>
<evidence type="ECO:0000256" key="1">
    <source>
        <dbReference type="ARBA" id="ARBA00010641"/>
    </source>
</evidence>
<dbReference type="PANTHER" id="PTHR43133:SF63">
    <property type="entry name" value="RNA POLYMERASE SIGMA FACTOR FECI-RELATED"/>
    <property type="match status" value="1"/>
</dbReference>
<dbReference type="InterPro" id="IPR007627">
    <property type="entry name" value="RNA_pol_sigma70_r2"/>
</dbReference>
<dbReference type="Proteomes" id="UP000078558">
    <property type="component" value="Chromosome I"/>
</dbReference>
<evidence type="ECO:0000313" key="9">
    <source>
        <dbReference type="Proteomes" id="UP000078558"/>
    </source>
</evidence>
<sequence length="186" mass="20408">MVPDPALRPSSDLGSAEPSTLLAALLANYDDLVGYVQRRFGASGLARDVVHEACLQILTRPAKPAYAPLGLLRRMLHNLAVDHCRRRDVRQSHELSCAPEDLPDVASEAADPARALDARREFAVLVRAIESLPERCREVFVLHKIHGLPQAEVAALLHVSTQTIEKHLRRGVQACCTQLSAAGFRQ</sequence>
<feature type="domain" description="RNA polymerase sigma-70 region 2" evidence="5">
    <location>
        <begin position="27"/>
        <end position="88"/>
    </location>
</feature>
<dbReference type="AlphaFoldDB" id="A0A1C3K3H8"/>
<dbReference type="InterPro" id="IPR014284">
    <property type="entry name" value="RNA_pol_sigma-70_dom"/>
</dbReference>
<dbReference type="EMBL" id="LT907988">
    <property type="protein sequence ID" value="SOE51832.1"/>
    <property type="molecule type" value="Genomic_DNA"/>
</dbReference>
<evidence type="ECO:0000256" key="3">
    <source>
        <dbReference type="ARBA" id="ARBA00023082"/>
    </source>
</evidence>
<feature type="domain" description="RNA polymerase sigma factor 70 region 4 type 2" evidence="6">
    <location>
        <begin position="125"/>
        <end position="175"/>
    </location>
</feature>
<dbReference type="Pfam" id="PF04542">
    <property type="entry name" value="Sigma70_r2"/>
    <property type="match status" value="1"/>
</dbReference>
<keyword evidence="4" id="KW-0804">Transcription</keyword>
<dbReference type="CDD" id="cd06171">
    <property type="entry name" value="Sigma70_r4"/>
    <property type="match status" value="1"/>
</dbReference>
<dbReference type="InterPro" id="IPR039425">
    <property type="entry name" value="RNA_pol_sigma-70-like"/>
</dbReference>
<name>A0A1C3K3H8_9BURK</name>
<evidence type="ECO:0000259" key="5">
    <source>
        <dbReference type="Pfam" id="PF04542"/>
    </source>
</evidence>
<evidence type="ECO:0000256" key="2">
    <source>
        <dbReference type="ARBA" id="ARBA00023015"/>
    </source>
</evidence>
<dbReference type="SUPFAM" id="SSF88659">
    <property type="entry name" value="Sigma3 and sigma4 domains of RNA polymerase sigma factors"/>
    <property type="match status" value="1"/>
</dbReference>
<dbReference type="InterPro" id="IPR013324">
    <property type="entry name" value="RNA_pol_sigma_r3/r4-like"/>
</dbReference>
<dbReference type="OrthoDB" id="192021at2"/>
<dbReference type="GO" id="GO:0016987">
    <property type="term" value="F:sigma factor activity"/>
    <property type="evidence" value="ECO:0007669"/>
    <property type="project" value="UniProtKB-KW"/>
</dbReference>
<dbReference type="EMBL" id="FLRC01000022">
    <property type="protein sequence ID" value="SBT25917.1"/>
    <property type="molecule type" value="Genomic_DNA"/>
</dbReference>
<dbReference type="GO" id="GO:0006352">
    <property type="term" value="P:DNA-templated transcription initiation"/>
    <property type="evidence" value="ECO:0007669"/>
    <property type="project" value="InterPro"/>
</dbReference>
<protein>
    <submittedName>
        <fullName evidence="7">FIG006045: Sigma factor, ECF subfamily</fullName>
    </submittedName>
</protein>
<evidence type="ECO:0000313" key="8">
    <source>
        <dbReference type="EMBL" id="SOE51832.1"/>
    </source>
</evidence>
<dbReference type="Pfam" id="PF08281">
    <property type="entry name" value="Sigma70_r4_2"/>
    <property type="match status" value="1"/>
</dbReference>
<dbReference type="KEGG" id="odi:ODI_R3720"/>
<accession>A0A1C3K3H8</accession>
<keyword evidence="3" id="KW-0731">Sigma factor</keyword>
<dbReference type="SUPFAM" id="SSF88946">
    <property type="entry name" value="Sigma2 domain of RNA polymerase sigma factors"/>
    <property type="match status" value="1"/>
</dbReference>
<keyword evidence="2" id="KW-0805">Transcription regulation</keyword>
<proteinExistence type="inferred from homology"/>
<dbReference type="InterPro" id="IPR013249">
    <property type="entry name" value="RNA_pol_sigma70_r4_t2"/>
</dbReference>
<gene>
    <name evidence="7" type="ORF">ODI_01544</name>
    <name evidence="8" type="ORF">ODI_R3720</name>
</gene>
<dbReference type="GO" id="GO:0003677">
    <property type="term" value="F:DNA binding"/>
    <property type="evidence" value="ECO:0007669"/>
    <property type="project" value="InterPro"/>
</dbReference>
<evidence type="ECO:0000313" key="7">
    <source>
        <dbReference type="EMBL" id="SBT25917.1"/>
    </source>
</evidence>
<evidence type="ECO:0000259" key="6">
    <source>
        <dbReference type="Pfam" id="PF08281"/>
    </source>
</evidence>
<dbReference type="InterPro" id="IPR013325">
    <property type="entry name" value="RNA_pol_sigma_r2"/>
</dbReference>